<dbReference type="GO" id="GO:0006779">
    <property type="term" value="P:porphyrin-containing compound biosynthetic process"/>
    <property type="evidence" value="ECO:0007669"/>
    <property type="project" value="InterPro"/>
</dbReference>
<dbReference type="InterPro" id="IPR038071">
    <property type="entry name" value="UROD/MetE-like_sf"/>
</dbReference>
<feature type="non-terminal residue" evidence="2">
    <location>
        <position position="1"/>
    </location>
</feature>
<dbReference type="InterPro" id="IPR000257">
    <property type="entry name" value="Uroporphyrinogen_deCOase"/>
</dbReference>
<sequence length="139" mass="16561">WGCTRISIENGISGEVKNHLVKDWKDIKKVHIPKERLTIDIDRINEFCNETDKFVLAGAIQRPFERMQFIRRTDNLFIDLIEQPEGFKKLLGEVHEFYKEEIKLWCETNIDGIFIMDDWGAQNSLLINPELWKKIWKPM</sequence>
<dbReference type="GO" id="GO:0004853">
    <property type="term" value="F:uroporphyrinogen decarboxylase activity"/>
    <property type="evidence" value="ECO:0007669"/>
    <property type="project" value="InterPro"/>
</dbReference>
<accession>X1D276</accession>
<proteinExistence type="predicted"/>
<feature type="non-terminal residue" evidence="2">
    <location>
        <position position="139"/>
    </location>
</feature>
<comment type="caution">
    <text evidence="2">The sequence shown here is derived from an EMBL/GenBank/DDBJ whole genome shotgun (WGS) entry which is preliminary data.</text>
</comment>
<evidence type="ECO:0000259" key="1">
    <source>
        <dbReference type="Pfam" id="PF01208"/>
    </source>
</evidence>
<dbReference type="AlphaFoldDB" id="X1D276"/>
<gene>
    <name evidence="2" type="ORF">S01H4_63400</name>
</gene>
<dbReference type="Gene3D" id="3.20.20.210">
    <property type="match status" value="1"/>
</dbReference>
<reference evidence="2" key="1">
    <citation type="journal article" date="2014" name="Front. Microbiol.">
        <title>High frequency of phylogenetically diverse reductive dehalogenase-homologous genes in deep subseafloor sedimentary metagenomes.</title>
        <authorList>
            <person name="Kawai M."/>
            <person name="Futagami T."/>
            <person name="Toyoda A."/>
            <person name="Takaki Y."/>
            <person name="Nishi S."/>
            <person name="Hori S."/>
            <person name="Arai W."/>
            <person name="Tsubouchi T."/>
            <person name="Morono Y."/>
            <person name="Uchiyama I."/>
            <person name="Ito T."/>
            <person name="Fujiyama A."/>
            <person name="Inagaki F."/>
            <person name="Takami H."/>
        </authorList>
    </citation>
    <scope>NUCLEOTIDE SEQUENCE</scope>
    <source>
        <strain evidence="2">Expedition CK06-06</strain>
    </source>
</reference>
<dbReference type="EMBL" id="BART01038113">
    <property type="protein sequence ID" value="GAH14277.1"/>
    <property type="molecule type" value="Genomic_DNA"/>
</dbReference>
<feature type="domain" description="Uroporphyrinogen decarboxylase (URO-D)" evidence="1">
    <location>
        <begin position="6"/>
        <end position="137"/>
    </location>
</feature>
<organism evidence="2">
    <name type="scientific">marine sediment metagenome</name>
    <dbReference type="NCBI Taxonomy" id="412755"/>
    <lineage>
        <taxon>unclassified sequences</taxon>
        <taxon>metagenomes</taxon>
        <taxon>ecological metagenomes</taxon>
    </lineage>
</organism>
<evidence type="ECO:0000313" key="2">
    <source>
        <dbReference type="EMBL" id="GAH14277.1"/>
    </source>
</evidence>
<protein>
    <recommendedName>
        <fullName evidence="1">Uroporphyrinogen decarboxylase (URO-D) domain-containing protein</fullName>
    </recommendedName>
</protein>
<dbReference type="SUPFAM" id="SSF51726">
    <property type="entry name" value="UROD/MetE-like"/>
    <property type="match status" value="1"/>
</dbReference>
<dbReference type="Pfam" id="PF01208">
    <property type="entry name" value="URO-D"/>
    <property type="match status" value="1"/>
</dbReference>
<name>X1D276_9ZZZZ</name>